<proteinExistence type="predicted"/>
<evidence type="ECO:0000313" key="1">
    <source>
        <dbReference type="EMBL" id="RIV32738.1"/>
    </source>
</evidence>
<evidence type="ECO:0008006" key="3">
    <source>
        <dbReference type="Google" id="ProtNLM"/>
    </source>
</evidence>
<keyword evidence="2" id="KW-1185">Reference proteome</keyword>
<accession>A0A3A1N5N4</accession>
<protein>
    <recommendedName>
        <fullName evidence="3">TonB-dependent receptor plug domain-containing protein</fullName>
    </recommendedName>
</protein>
<dbReference type="Gene3D" id="2.60.40.1930">
    <property type="match status" value="1"/>
</dbReference>
<dbReference type="EMBL" id="QXFH01000072">
    <property type="protein sequence ID" value="RIV32738.1"/>
    <property type="molecule type" value="Genomic_DNA"/>
</dbReference>
<organism evidence="1 2">
    <name type="scientific">Flagellimonas lutimaris</name>
    <dbReference type="NCBI Taxonomy" id="475082"/>
    <lineage>
        <taxon>Bacteria</taxon>
        <taxon>Pseudomonadati</taxon>
        <taxon>Bacteroidota</taxon>
        <taxon>Flavobacteriia</taxon>
        <taxon>Flavobacteriales</taxon>
        <taxon>Flavobacteriaceae</taxon>
        <taxon>Flagellimonas</taxon>
    </lineage>
</organism>
<evidence type="ECO:0000313" key="2">
    <source>
        <dbReference type="Proteomes" id="UP000266067"/>
    </source>
</evidence>
<gene>
    <name evidence="1" type="ORF">D2V08_09875</name>
</gene>
<name>A0A3A1N5N4_9FLAO</name>
<comment type="caution">
    <text evidence="1">The sequence shown here is derived from an EMBL/GenBank/DDBJ whole genome shotgun (WGS) entry which is preliminary data.</text>
</comment>
<dbReference type="AlphaFoldDB" id="A0A3A1N5N4"/>
<reference evidence="1 2" key="1">
    <citation type="submission" date="2018-08" db="EMBL/GenBank/DDBJ databases">
        <title>Proposal of Muricauda 72 sp.nov. and Muricauda NH166 sp.nov., isolated from seawater.</title>
        <authorList>
            <person name="Cheng H."/>
            <person name="Wu Y.-H."/>
            <person name="Guo L.-L."/>
            <person name="Xu X.-W."/>
        </authorList>
    </citation>
    <scope>NUCLEOTIDE SEQUENCE [LARGE SCALE GENOMIC DNA]</scope>
    <source>
        <strain evidence="1 2">KCTC 22173</strain>
    </source>
</reference>
<dbReference type="Proteomes" id="UP000266067">
    <property type="component" value="Unassembled WGS sequence"/>
</dbReference>
<sequence>MQNKNPIKYLLLLFFLPILLLGQNLAVTKKIKPAFKEYFGQPRASIFLHTNKSAYVNGEHIWFKGYLYNRLKGVPLKEPVNLYVGVYDNNGDQLAKHLFICKEGYAEGQIEIDSTFKHGQYYMKATTSWMRNFEEDDSFVQQFAVVGEEILSSKKNERIGFDVQFFPEGGHWVSDVQSVLGIKALDEQGKSVAGLKGVIRNQKGEEITSFRTNRFGLSKVTMVPSAGEKYSAFINLKNGEVKRFSLPLADKLGFTLSVRSLKSGRAMILIGTNAETKKQIGSKPYSILIHRDGLLKSLNVVFEKEELYVSHILDKSEFHDGMNIVTLIDDQGEPIAERLHFNENGTKKVELTAFVEKVEKDSLVISISGFEKEKSSSISVSVLPKETKAYKQNANIQSSFLLRPYVRGFVENSRYYFDDAIKTRKTDLDLLLLTQGWSKYSWENIFKKPPQKKYDFRTGVDLFGQINSEIPKNTDLLFYAGKNTDPTLIYLNEESTSFKLKNYLINKGEELKLTLLNKRGILSRPNLFIRVNTGETEDKVYNLEPFNIVEELTNLGPIQENDLRDFVFPENIVNLDEVVVSENRSGKRITTPFVSEGNLRVVTEETEGLYPRLLDIIRSNGYNVWEMPNTGYDRIRITTKRVVSFSAVQPSPILYIDDVRYADFNVLIDFPTTRVKSYYIDRSGFMEAGGAGGVIRVYTRKEGDVGAASPNMSKPDDKFFTHVLKRGFTPKKQYYTPKYKSMMNDSFRHFGTIHWSPNLSINKNGVGKLKILDTGLKEISLFIEGISENGYLYSAKTTVQVSANQ</sequence>